<reference evidence="8 9" key="1">
    <citation type="submission" date="2016-05" db="EMBL/GenBank/DDBJ databases">
        <title>Comparative analysis of secretome profiles of manganese(II)-oxidizing ascomycete fungi.</title>
        <authorList>
            <consortium name="DOE Joint Genome Institute"/>
            <person name="Zeiner C.A."/>
            <person name="Purvine S.O."/>
            <person name="Zink E.M."/>
            <person name="Wu S."/>
            <person name="Pasa-Tolic L."/>
            <person name="Chaput D.L."/>
            <person name="Haridas S."/>
            <person name="Grigoriev I.V."/>
            <person name="Santelli C.M."/>
            <person name="Hansel C.M."/>
        </authorList>
    </citation>
    <scope>NUCLEOTIDE SEQUENCE [LARGE SCALE GENOMIC DNA]</scope>
    <source>
        <strain evidence="8 9">AP3s5-JAC2a</strain>
    </source>
</reference>
<dbReference type="PIRSF" id="PIRSF006060">
    <property type="entry name" value="AA_transporter"/>
    <property type="match status" value="1"/>
</dbReference>
<feature type="transmembrane region" description="Helical" evidence="7">
    <location>
        <begin position="493"/>
        <end position="512"/>
    </location>
</feature>
<feature type="transmembrane region" description="Helical" evidence="7">
    <location>
        <begin position="210"/>
        <end position="231"/>
    </location>
</feature>
<evidence type="ECO:0000313" key="9">
    <source>
        <dbReference type="Proteomes" id="UP000077069"/>
    </source>
</evidence>
<dbReference type="InterPro" id="IPR002293">
    <property type="entry name" value="AA/rel_permease1"/>
</dbReference>
<evidence type="ECO:0000256" key="2">
    <source>
        <dbReference type="ARBA" id="ARBA00022448"/>
    </source>
</evidence>
<feature type="transmembrane region" description="Helical" evidence="7">
    <location>
        <begin position="295"/>
        <end position="320"/>
    </location>
</feature>
<feature type="transmembrane region" description="Helical" evidence="7">
    <location>
        <begin position="418"/>
        <end position="442"/>
    </location>
</feature>
<evidence type="ECO:0000313" key="8">
    <source>
        <dbReference type="EMBL" id="OAG07586.1"/>
    </source>
</evidence>
<name>A0A177CJU8_9PLEO</name>
<accession>A0A177CJU8</accession>
<dbReference type="Proteomes" id="UP000077069">
    <property type="component" value="Unassembled WGS sequence"/>
</dbReference>
<sequence length="529" mass="57636">MASVEEHKAPMTNVESDPSLSEGGEPNHVVSEKAGTSADVHDMARMGKRQETRRNFRQITILGFTMVVLSSWEAILATSVFALGNGGSAGLIWGYFIIFIGFGFVTASLAEMASMAPTSGGQYHWVSEFAPRSCQRFISYIVGWLGVLGWQSAAAITIYLSSNQIIGLIIMHNPTYIPKAWHGMMVMWAILAVCYLFNTFFSKKLPLVEGVIVVLHVAGFFAVIIPLWVMADRSSATDNFTLFVDNMGWNNVPLSTFIGLVGAASCFVGVESGAHMSEEVRNASQVIPRAMMWTWLGNGLFGWIMAITFCFCVTDTMSVLTTPLGVGFMQVFLNTTGSTTGATVLTVMMLTIGVFACVAVMATNSRQLFSFARDKGLPFSNVLGTISPRFEIPINAVYVTVAFVTILSLVQLGSSVAYMQIVSLGAASMITTYMISISCIALKRIRGEPLLPSKFDLGKAGLAINIVALIFLVVLWIFAFWPTSPNPTVETMNWAILGYGIVIIFSSAYYFIRGRHTYAGPVEYVRKSA</sequence>
<feature type="transmembrane region" description="Helical" evidence="7">
    <location>
        <begin position="90"/>
        <end position="110"/>
    </location>
</feature>
<dbReference type="GO" id="GO:0022857">
    <property type="term" value="F:transmembrane transporter activity"/>
    <property type="evidence" value="ECO:0007669"/>
    <property type="project" value="InterPro"/>
</dbReference>
<dbReference type="Pfam" id="PF13520">
    <property type="entry name" value="AA_permease_2"/>
    <property type="match status" value="1"/>
</dbReference>
<dbReference type="GO" id="GO:0016020">
    <property type="term" value="C:membrane"/>
    <property type="evidence" value="ECO:0007669"/>
    <property type="project" value="UniProtKB-SubCell"/>
</dbReference>
<dbReference type="RefSeq" id="XP_018037951.1">
    <property type="nucleotide sequence ID" value="XM_018187095.1"/>
</dbReference>
<evidence type="ECO:0000256" key="6">
    <source>
        <dbReference type="SAM" id="MobiDB-lite"/>
    </source>
</evidence>
<gene>
    <name evidence="8" type="ORF">CC84DRAFT_696486</name>
</gene>
<comment type="subcellular location">
    <subcellularLocation>
        <location evidence="1">Membrane</location>
        <topology evidence="1">Multi-pass membrane protein</topology>
    </subcellularLocation>
</comment>
<feature type="transmembrane region" description="Helical" evidence="7">
    <location>
        <begin position="59"/>
        <end position="84"/>
    </location>
</feature>
<evidence type="ECO:0000256" key="3">
    <source>
        <dbReference type="ARBA" id="ARBA00022692"/>
    </source>
</evidence>
<keyword evidence="5 7" id="KW-0472">Membrane</keyword>
<keyword evidence="4 7" id="KW-1133">Transmembrane helix</keyword>
<dbReference type="PANTHER" id="PTHR45649:SF2">
    <property type="entry name" value="ACID PERMEASE, PUTATIVE-RELATED"/>
    <property type="match status" value="1"/>
</dbReference>
<keyword evidence="3 7" id="KW-0812">Transmembrane</keyword>
<evidence type="ECO:0000256" key="1">
    <source>
        <dbReference type="ARBA" id="ARBA00004141"/>
    </source>
</evidence>
<feature type="transmembrane region" description="Helical" evidence="7">
    <location>
        <begin position="392"/>
        <end position="412"/>
    </location>
</feature>
<keyword evidence="9" id="KW-1185">Reference proteome</keyword>
<keyword evidence="2" id="KW-0813">Transport</keyword>
<feature type="transmembrane region" description="Helical" evidence="7">
    <location>
        <begin position="340"/>
        <end position="363"/>
    </location>
</feature>
<evidence type="ECO:0000256" key="4">
    <source>
        <dbReference type="ARBA" id="ARBA00022989"/>
    </source>
</evidence>
<feature type="transmembrane region" description="Helical" evidence="7">
    <location>
        <begin position="180"/>
        <end position="198"/>
    </location>
</feature>
<dbReference type="STRING" id="1460663.A0A177CJU8"/>
<evidence type="ECO:0000256" key="7">
    <source>
        <dbReference type="SAM" id="Phobius"/>
    </source>
</evidence>
<proteinExistence type="predicted"/>
<feature type="transmembrane region" description="Helical" evidence="7">
    <location>
        <begin position="462"/>
        <end position="481"/>
    </location>
</feature>
<dbReference type="EMBL" id="KV441551">
    <property type="protein sequence ID" value="OAG07586.1"/>
    <property type="molecule type" value="Genomic_DNA"/>
</dbReference>
<feature type="transmembrane region" description="Helical" evidence="7">
    <location>
        <begin position="251"/>
        <end position="274"/>
    </location>
</feature>
<protein>
    <submittedName>
        <fullName evidence="8">Amino acid transporter</fullName>
    </submittedName>
</protein>
<dbReference type="OrthoDB" id="3257095at2759"/>
<feature type="transmembrane region" description="Helical" evidence="7">
    <location>
        <begin position="137"/>
        <end position="160"/>
    </location>
</feature>
<dbReference type="InParanoid" id="A0A177CJU8"/>
<dbReference type="GeneID" id="28770581"/>
<evidence type="ECO:0000256" key="5">
    <source>
        <dbReference type="ARBA" id="ARBA00023136"/>
    </source>
</evidence>
<dbReference type="AlphaFoldDB" id="A0A177CJU8"/>
<dbReference type="Gene3D" id="1.20.1740.10">
    <property type="entry name" value="Amino acid/polyamine transporter I"/>
    <property type="match status" value="1"/>
</dbReference>
<dbReference type="PANTHER" id="PTHR45649">
    <property type="entry name" value="AMINO-ACID PERMEASE BAT1"/>
    <property type="match status" value="1"/>
</dbReference>
<organism evidence="8 9">
    <name type="scientific">Paraphaeosphaeria sporulosa</name>
    <dbReference type="NCBI Taxonomy" id="1460663"/>
    <lineage>
        <taxon>Eukaryota</taxon>
        <taxon>Fungi</taxon>
        <taxon>Dikarya</taxon>
        <taxon>Ascomycota</taxon>
        <taxon>Pezizomycotina</taxon>
        <taxon>Dothideomycetes</taxon>
        <taxon>Pleosporomycetidae</taxon>
        <taxon>Pleosporales</taxon>
        <taxon>Massarineae</taxon>
        <taxon>Didymosphaeriaceae</taxon>
        <taxon>Paraphaeosphaeria</taxon>
    </lineage>
</organism>
<feature type="region of interest" description="Disordered" evidence="6">
    <location>
        <begin position="1"/>
        <end position="38"/>
    </location>
</feature>